<reference evidence="7" key="1">
    <citation type="submission" date="2023-03" db="EMBL/GenBank/DDBJ databases">
        <title>Massive genome expansion in bonnet fungi (Mycena s.s.) driven by repeated elements and novel gene families across ecological guilds.</title>
        <authorList>
            <consortium name="Lawrence Berkeley National Laboratory"/>
            <person name="Harder C.B."/>
            <person name="Miyauchi S."/>
            <person name="Viragh M."/>
            <person name="Kuo A."/>
            <person name="Thoen E."/>
            <person name="Andreopoulos B."/>
            <person name="Lu D."/>
            <person name="Skrede I."/>
            <person name="Drula E."/>
            <person name="Henrissat B."/>
            <person name="Morin E."/>
            <person name="Kohler A."/>
            <person name="Barry K."/>
            <person name="LaButti K."/>
            <person name="Morin E."/>
            <person name="Salamov A."/>
            <person name="Lipzen A."/>
            <person name="Mereny Z."/>
            <person name="Hegedus B."/>
            <person name="Baldrian P."/>
            <person name="Stursova M."/>
            <person name="Weitz H."/>
            <person name="Taylor A."/>
            <person name="Grigoriev I.V."/>
            <person name="Nagy L.G."/>
            <person name="Martin F."/>
            <person name="Kauserud H."/>
        </authorList>
    </citation>
    <scope>NUCLEOTIDE SEQUENCE</scope>
    <source>
        <strain evidence="7">CBHHK067</strain>
    </source>
</reference>
<dbReference type="SUPFAM" id="SSF51197">
    <property type="entry name" value="Clavaminate synthase-like"/>
    <property type="match status" value="1"/>
</dbReference>
<gene>
    <name evidence="7" type="ORF">B0H17DRAFT_62352</name>
</gene>
<organism evidence="7 8">
    <name type="scientific">Mycena rosella</name>
    <name type="common">Pink bonnet</name>
    <name type="synonym">Agaricus rosellus</name>
    <dbReference type="NCBI Taxonomy" id="1033263"/>
    <lineage>
        <taxon>Eukaryota</taxon>
        <taxon>Fungi</taxon>
        <taxon>Dikarya</taxon>
        <taxon>Basidiomycota</taxon>
        <taxon>Agaricomycotina</taxon>
        <taxon>Agaricomycetes</taxon>
        <taxon>Agaricomycetidae</taxon>
        <taxon>Agaricales</taxon>
        <taxon>Marasmiineae</taxon>
        <taxon>Mycenaceae</taxon>
        <taxon>Mycena</taxon>
    </lineage>
</organism>
<sequence length="340" mass="37347">MDPRLEIPTPAPGFLLANERTESSFEQIPVIDLNDAASRDPATRRALADQIRDACVNVGFFYVKNHPVPEDAIAGAINAAGEFFALPTPAKLALDIHKSTSFKGYTALLGENTDPEGRGDLHEGFDIGWEQPAAGPMSGANVWPPDAALPGFRARVLAYYHAAVELGQSLFPLFALALDLPETFFDDKTTTPAAIMRLLHYPPQQPAVDDDGRVIGIGAHTDYECFTILWQDAAGGLQVQNADGKWIDAVPIPGTFVINLGDQFARWTNDVFKSTVHRVTNRSGRERYSMPLFFGTDYDVPLEPLPSCVSPDRPARYEVVMAGEYVKRRLEETYAHSQAD</sequence>
<dbReference type="InterPro" id="IPR027443">
    <property type="entry name" value="IPNS-like_sf"/>
</dbReference>
<protein>
    <submittedName>
        <fullName evidence="7">Clavaminate synthase-like protein</fullName>
    </submittedName>
</protein>
<dbReference type="GO" id="GO:0016491">
    <property type="term" value="F:oxidoreductase activity"/>
    <property type="evidence" value="ECO:0007669"/>
    <property type="project" value="UniProtKB-KW"/>
</dbReference>
<dbReference type="PANTHER" id="PTHR10209">
    <property type="entry name" value="OXIDOREDUCTASE, 2OG-FE II OXYGENASE FAMILY PROTEIN"/>
    <property type="match status" value="1"/>
</dbReference>
<dbReference type="Gene3D" id="2.60.120.330">
    <property type="entry name" value="B-lactam Antibiotic, Isopenicillin N Synthase, Chain"/>
    <property type="match status" value="1"/>
</dbReference>
<proteinExistence type="inferred from homology"/>
<evidence type="ECO:0000259" key="6">
    <source>
        <dbReference type="PROSITE" id="PS51471"/>
    </source>
</evidence>
<dbReference type="PRINTS" id="PR00682">
    <property type="entry name" value="IPNSYNTHASE"/>
</dbReference>
<dbReference type="GO" id="GO:0046872">
    <property type="term" value="F:metal ion binding"/>
    <property type="evidence" value="ECO:0007669"/>
    <property type="project" value="UniProtKB-KW"/>
</dbReference>
<dbReference type="PROSITE" id="PS51471">
    <property type="entry name" value="FE2OG_OXY"/>
    <property type="match status" value="1"/>
</dbReference>
<evidence type="ECO:0000256" key="5">
    <source>
        <dbReference type="RuleBase" id="RU003682"/>
    </source>
</evidence>
<comment type="caution">
    <text evidence="7">The sequence shown here is derived from an EMBL/GenBank/DDBJ whole genome shotgun (WGS) entry which is preliminary data.</text>
</comment>
<dbReference type="EMBL" id="JARKIE010000117">
    <property type="protein sequence ID" value="KAJ7681526.1"/>
    <property type="molecule type" value="Genomic_DNA"/>
</dbReference>
<dbReference type="AlphaFoldDB" id="A0AAD7D743"/>
<dbReference type="Pfam" id="PF14226">
    <property type="entry name" value="DIOX_N"/>
    <property type="match status" value="1"/>
</dbReference>
<feature type="domain" description="Fe2OG dioxygenase" evidence="6">
    <location>
        <begin position="192"/>
        <end position="296"/>
    </location>
</feature>
<evidence type="ECO:0000256" key="3">
    <source>
        <dbReference type="ARBA" id="ARBA00023002"/>
    </source>
</evidence>
<evidence type="ECO:0000313" key="7">
    <source>
        <dbReference type="EMBL" id="KAJ7681526.1"/>
    </source>
</evidence>
<keyword evidence="4 5" id="KW-0408">Iron</keyword>
<evidence type="ECO:0000256" key="4">
    <source>
        <dbReference type="ARBA" id="ARBA00023004"/>
    </source>
</evidence>
<dbReference type="Proteomes" id="UP001221757">
    <property type="component" value="Unassembled WGS sequence"/>
</dbReference>
<keyword evidence="3 5" id="KW-0560">Oxidoreductase</keyword>
<dbReference type="Pfam" id="PF03171">
    <property type="entry name" value="2OG-FeII_Oxy"/>
    <property type="match status" value="1"/>
</dbReference>
<dbReference type="InterPro" id="IPR005123">
    <property type="entry name" value="Oxoglu/Fe-dep_dioxygenase_dom"/>
</dbReference>
<name>A0AAD7D743_MYCRO</name>
<keyword evidence="2 5" id="KW-0479">Metal-binding</keyword>
<comment type="similarity">
    <text evidence="1 5">Belongs to the iron/ascorbate-dependent oxidoreductase family.</text>
</comment>
<dbReference type="InterPro" id="IPR026992">
    <property type="entry name" value="DIOX_N"/>
</dbReference>
<evidence type="ECO:0000256" key="1">
    <source>
        <dbReference type="ARBA" id="ARBA00008056"/>
    </source>
</evidence>
<evidence type="ECO:0000256" key="2">
    <source>
        <dbReference type="ARBA" id="ARBA00022723"/>
    </source>
</evidence>
<accession>A0AAD7D743</accession>
<keyword evidence="8" id="KW-1185">Reference proteome</keyword>
<dbReference type="PANTHER" id="PTHR10209:SF885">
    <property type="entry name" value="2OG-FE(II) OXYGENASE FAMILY, PUTATIVE (AFU_ORTHOLOGUE AFUA_2G00750)-RELATED"/>
    <property type="match status" value="1"/>
</dbReference>
<evidence type="ECO:0000313" key="8">
    <source>
        <dbReference type="Proteomes" id="UP001221757"/>
    </source>
</evidence>
<dbReference type="InterPro" id="IPR044861">
    <property type="entry name" value="IPNS-like_FE2OG_OXY"/>
</dbReference>